<sequence length="188" mass="21702">MTTIHRLKPAAIASCSSGIRKRAQKKSVNRLFEELDIMVTIVSPAVHRWYQIMVIIVSPALHRWYQKVMQSPLEWYAARQKDGQTGNREARTHERPIPIPRPVSLNVFRLLERSWMNERSPFPVFPSEFAHTSYMFLLADNGAVFSRGDGKNRNGKCREGYQGIRCDQFLPKTDSILTDPNNVEQLMD</sequence>
<proteinExistence type="predicted"/>
<dbReference type="EMBL" id="SRLO01000394">
    <property type="protein sequence ID" value="TNN57876.1"/>
    <property type="molecule type" value="Genomic_DNA"/>
</dbReference>
<keyword evidence="2" id="KW-1185">Reference proteome</keyword>
<accession>A0A4Z2GWI2</accession>
<name>A0A4Z2GWI2_9TELE</name>
<evidence type="ECO:0000313" key="2">
    <source>
        <dbReference type="Proteomes" id="UP000314294"/>
    </source>
</evidence>
<evidence type="ECO:0000313" key="1">
    <source>
        <dbReference type="EMBL" id="TNN57876.1"/>
    </source>
</evidence>
<organism evidence="1 2">
    <name type="scientific">Liparis tanakae</name>
    <name type="common">Tanaka's snailfish</name>
    <dbReference type="NCBI Taxonomy" id="230148"/>
    <lineage>
        <taxon>Eukaryota</taxon>
        <taxon>Metazoa</taxon>
        <taxon>Chordata</taxon>
        <taxon>Craniata</taxon>
        <taxon>Vertebrata</taxon>
        <taxon>Euteleostomi</taxon>
        <taxon>Actinopterygii</taxon>
        <taxon>Neopterygii</taxon>
        <taxon>Teleostei</taxon>
        <taxon>Neoteleostei</taxon>
        <taxon>Acanthomorphata</taxon>
        <taxon>Eupercaria</taxon>
        <taxon>Perciformes</taxon>
        <taxon>Cottioidei</taxon>
        <taxon>Cottales</taxon>
        <taxon>Liparidae</taxon>
        <taxon>Liparis</taxon>
    </lineage>
</organism>
<dbReference type="OrthoDB" id="9939684at2759"/>
<protein>
    <submittedName>
        <fullName evidence="1">Pro-neuregulin-3, membrane-bound isoform</fullName>
    </submittedName>
</protein>
<dbReference type="AlphaFoldDB" id="A0A4Z2GWI2"/>
<reference evidence="1 2" key="1">
    <citation type="submission" date="2019-03" db="EMBL/GenBank/DDBJ databases">
        <title>First draft genome of Liparis tanakae, snailfish: a comprehensive survey of snailfish specific genes.</title>
        <authorList>
            <person name="Kim W."/>
            <person name="Song I."/>
            <person name="Jeong J.-H."/>
            <person name="Kim D."/>
            <person name="Kim S."/>
            <person name="Ryu S."/>
            <person name="Song J.Y."/>
            <person name="Lee S.K."/>
        </authorList>
    </citation>
    <scope>NUCLEOTIDE SEQUENCE [LARGE SCALE GENOMIC DNA]</scope>
    <source>
        <tissue evidence="1">Muscle</tissue>
    </source>
</reference>
<dbReference type="Proteomes" id="UP000314294">
    <property type="component" value="Unassembled WGS sequence"/>
</dbReference>
<comment type="caution">
    <text evidence="1">The sequence shown here is derived from an EMBL/GenBank/DDBJ whole genome shotgun (WGS) entry which is preliminary data.</text>
</comment>
<gene>
    <name evidence="1" type="primary">NRG3_2</name>
    <name evidence="1" type="ORF">EYF80_031875</name>
</gene>